<name>A0A1C3UUZ8_9HYPH</name>
<reference evidence="1 2" key="1">
    <citation type="submission" date="2016-08" db="EMBL/GenBank/DDBJ databases">
        <authorList>
            <person name="Seilhamer J.J."/>
        </authorList>
    </citation>
    <scope>NUCLEOTIDE SEQUENCE [LARGE SCALE GENOMIC DNA]</scope>
    <source>
        <strain evidence="1 2">P1-7</strain>
    </source>
</reference>
<gene>
    <name evidence="1" type="ORF">GA0061101_103360</name>
</gene>
<proteinExistence type="predicted"/>
<dbReference type="RefSeq" id="WP_092573435.1">
    <property type="nucleotide sequence ID" value="NZ_FMAF01000003.1"/>
</dbReference>
<sequence length="190" mass="21181">MHRRSFVTGSGAFIALVSVGFGKGYAAVTKKENFPPAPQWKPSFRQPTGKIIERISYYLDGKRDFSVFRNGTCVVLKQGLSDKDAKSFSLTTLSNIFNSHPDMNPLSMDDGNILVRYNQPAMNVVLRDVARAHWPEIEKHHLEGLAASEVLITPQGPNKFDDFGKQALLGRAYMFMDAAAPEIIEIHRAN</sequence>
<dbReference type="EMBL" id="FMAF01000003">
    <property type="protein sequence ID" value="SCB19117.1"/>
    <property type="molecule type" value="Genomic_DNA"/>
</dbReference>
<evidence type="ECO:0000313" key="1">
    <source>
        <dbReference type="EMBL" id="SCB19117.1"/>
    </source>
</evidence>
<dbReference type="OrthoDB" id="1432316at2"/>
<dbReference type="Proteomes" id="UP000199205">
    <property type="component" value="Unassembled WGS sequence"/>
</dbReference>
<protein>
    <submittedName>
        <fullName evidence="1">Uncharacterized protein</fullName>
    </submittedName>
</protein>
<evidence type="ECO:0000313" key="2">
    <source>
        <dbReference type="Proteomes" id="UP000199205"/>
    </source>
</evidence>
<accession>A0A1C3UUZ8</accession>
<dbReference type="AlphaFoldDB" id="A0A1C3UUZ8"/>
<organism evidence="1 2">
    <name type="scientific">Rhizobium lusitanum</name>
    <dbReference type="NCBI Taxonomy" id="293958"/>
    <lineage>
        <taxon>Bacteria</taxon>
        <taxon>Pseudomonadati</taxon>
        <taxon>Pseudomonadota</taxon>
        <taxon>Alphaproteobacteria</taxon>
        <taxon>Hyphomicrobiales</taxon>
        <taxon>Rhizobiaceae</taxon>
        <taxon>Rhizobium/Agrobacterium group</taxon>
        <taxon>Rhizobium</taxon>
    </lineage>
</organism>